<feature type="non-terminal residue" evidence="1">
    <location>
        <position position="117"/>
    </location>
</feature>
<comment type="caution">
    <text evidence="1">The sequence shown here is derived from an EMBL/GenBank/DDBJ whole genome shotgun (WGS) entry which is preliminary data.</text>
</comment>
<reference evidence="1" key="1">
    <citation type="submission" date="2021-06" db="EMBL/GenBank/DDBJ databases">
        <authorList>
            <person name="Kallberg Y."/>
            <person name="Tangrot J."/>
            <person name="Rosling A."/>
        </authorList>
    </citation>
    <scope>NUCLEOTIDE SEQUENCE</scope>
    <source>
        <strain evidence="1">IN212</strain>
    </source>
</reference>
<dbReference type="Proteomes" id="UP000789396">
    <property type="component" value="Unassembled WGS sequence"/>
</dbReference>
<dbReference type="AlphaFoldDB" id="A0A9N9IIN0"/>
<organism evidence="1 2">
    <name type="scientific">Racocetra fulgida</name>
    <dbReference type="NCBI Taxonomy" id="60492"/>
    <lineage>
        <taxon>Eukaryota</taxon>
        <taxon>Fungi</taxon>
        <taxon>Fungi incertae sedis</taxon>
        <taxon>Mucoromycota</taxon>
        <taxon>Glomeromycotina</taxon>
        <taxon>Glomeromycetes</taxon>
        <taxon>Diversisporales</taxon>
        <taxon>Gigasporaceae</taxon>
        <taxon>Racocetra</taxon>
    </lineage>
</organism>
<evidence type="ECO:0000313" key="2">
    <source>
        <dbReference type="Proteomes" id="UP000789396"/>
    </source>
</evidence>
<feature type="non-terminal residue" evidence="1">
    <location>
        <position position="1"/>
    </location>
</feature>
<keyword evidence="2" id="KW-1185">Reference proteome</keyword>
<evidence type="ECO:0000313" key="1">
    <source>
        <dbReference type="EMBL" id="CAG8738763.1"/>
    </source>
</evidence>
<accession>A0A9N9IIN0</accession>
<sequence>FKQQQKKYDIDNTDFEDYDDDNLSAYNELFENNNIESIVKKLQDAAHKYYWECDFNKTCKKVDESNNIRELSEEVNEDDDIGGPSEDKIETCKWRKKILNALEDLVLDIKKVNPTSE</sequence>
<gene>
    <name evidence="1" type="ORF">RFULGI_LOCUS12694</name>
</gene>
<protein>
    <submittedName>
        <fullName evidence="1">303_t:CDS:1</fullName>
    </submittedName>
</protein>
<name>A0A9N9IIN0_9GLOM</name>
<proteinExistence type="predicted"/>
<dbReference type="OrthoDB" id="2434281at2759"/>
<dbReference type="EMBL" id="CAJVPZ010031214">
    <property type="protein sequence ID" value="CAG8738763.1"/>
    <property type="molecule type" value="Genomic_DNA"/>
</dbReference>